<reference evidence="3 4" key="1">
    <citation type="journal article" date="2015" name="Antonie Van Leeuwenhoek">
        <title>Bosea vaviloviae sp. nov., a new species of slow-growing rhizobia isolated from nodules of the relict species Vavilovia formosa (Stev.) Fed.</title>
        <authorList>
            <person name="Safronova V.I."/>
            <person name="Kuznetsova I.G."/>
            <person name="Sazanova A.L."/>
            <person name="Kimeklis A.K."/>
            <person name="Belimov A.A."/>
            <person name="Andronov E.E."/>
            <person name="Pinaev A.G."/>
            <person name="Chizhevskaya E.P."/>
            <person name="Pukhaev A.R."/>
            <person name="Popov K.P."/>
            <person name="Willems A."/>
            <person name="Tikhonovich I.A."/>
        </authorList>
    </citation>
    <scope>NUCLEOTIDE SEQUENCE [LARGE SCALE GENOMIC DNA]</scope>
    <source>
        <strain evidence="3 4">Vaf18</strain>
    </source>
</reference>
<feature type="compositionally biased region" description="Basic and acidic residues" evidence="1">
    <location>
        <begin position="178"/>
        <end position="192"/>
    </location>
</feature>
<proteinExistence type="predicted"/>
<feature type="region of interest" description="Disordered" evidence="1">
    <location>
        <begin position="170"/>
        <end position="202"/>
    </location>
</feature>
<dbReference type="Gene3D" id="3.30.750.140">
    <property type="match status" value="1"/>
</dbReference>
<sequence length="519" mass="52476">MSVQPLTLSSALIEPAPVRRRAAEPDSGRAVEAFTLPDDTSRETATRAQDASAPRPKPERAQAEDQSSPQKPDARTSDAKTNAAKTSEDKASADKTDAAKTDAIKTDAAKTDAAKTDAAKTDAAKTNAATQAPIAVKPGETTPGAQGATGSPPVQQDIGALVSIAVATQAEAPASGEAVKEKDAKGVKDKATETPAVDPSALPTTPAEGVVVPALPTIDLSAAIVPGAMPAAAAEAATPAVGAVLAAGIAKAGLASPKLAIAVSLQADAAGGAGADAGALADGEAGKPQLATGGQQTAHTTKLGKEEPAASPAASAAPQAEFKPLELLQTPQSLVDLSALAQPRAGKAGAAADLIAPEQAAAGQATTAHGQPAAATQTTPLHMVPIEIGMKALAGSRSFDIRLDPAELGRVDVKLEVSDKGEVSARLVVDRVETLHMLQRDSRTLERAFEQAGLKPSDAGVEISLRDPADQSGFRQNRQQDDAPRRTPTATETGEDIVAPAQPIQTRRLVRLGGVDLSI</sequence>
<dbReference type="RefSeq" id="WP_069692856.1">
    <property type="nucleotide sequence ID" value="NZ_CP017147.1"/>
</dbReference>
<dbReference type="InterPro" id="IPR038610">
    <property type="entry name" value="FliK-like_C_sf"/>
</dbReference>
<dbReference type="OrthoDB" id="7203912at2"/>
<feature type="region of interest" description="Disordered" evidence="1">
    <location>
        <begin position="284"/>
        <end position="318"/>
    </location>
</feature>
<accession>A0A1D7U8F0</accession>
<feature type="domain" description="Flagellar hook-length control protein-like C-terminal" evidence="2">
    <location>
        <begin position="393"/>
        <end position="462"/>
    </location>
</feature>
<feature type="compositionally biased region" description="Low complexity" evidence="1">
    <location>
        <begin position="309"/>
        <end position="318"/>
    </location>
</feature>
<dbReference type="AlphaFoldDB" id="A0A1D7U8F0"/>
<dbReference type="CDD" id="cd17470">
    <property type="entry name" value="T3SS_Flik_C"/>
    <property type="match status" value="1"/>
</dbReference>
<feature type="region of interest" description="Disordered" evidence="1">
    <location>
        <begin position="1"/>
        <end position="155"/>
    </location>
</feature>
<dbReference type="KEGG" id="bvv:BHK69_27310"/>
<organism evidence="3 4">
    <name type="scientific">Bosea vaviloviae</name>
    <dbReference type="NCBI Taxonomy" id="1526658"/>
    <lineage>
        <taxon>Bacteria</taxon>
        <taxon>Pseudomonadati</taxon>
        <taxon>Pseudomonadota</taxon>
        <taxon>Alphaproteobacteria</taxon>
        <taxon>Hyphomicrobiales</taxon>
        <taxon>Boseaceae</taxon>
        <taxon>Bosea</taxon>
    </lineage>
</organism>
<dbReference type="InterPro" id="IPR021136">
    <property type="entry name" value="Flagellar_hook_control-like_C"/>
</dbReference>
<gene>
    <name evidence="3" type="ORF">BHK69_27310</name>
</gene>
<feature type="compositionally biased region" description="Polar residues" evidence="1">
    <location>
        <begin position="1"/>
        <end position="10"/>
    </location>
</feature>
<evidence type="ECO:0000259" key="2">
    <source>
        <dbReference type="Pfam" id="PF02120"/>
    </source>
</evidence>
<feature type="compositionally biased region" description="Basic and acidic residues" evidence="1">
    <location>
        <begin position="86"/>
        <end position="123"/>
    </location>
</feature>
<keyword evidence="4" id="KW-1185">Reference proteome</keyword>
<evidence type="ECO:0000313" key="3">
    <source>
        <dbReference type="EMBL" id="AOO83661.1"/>
    </source>
</evidence>
<evidence type="ECO:0000256" key="1">
    <source>
        <dbReference type="SAM" id="MobiDB-lite"/>
    </source>
</evidence>
<name>A0A1D7U8F0_9HYPH</name>
<feature type="region of interest" description="Disordered" evidence="1">
    <location>
        <begin position="467"/>
        <end position="501"/>
    </location>
</feature>
<dbReference type="EMBL" id="CP017147">
    <property type="protein sequence ID" value="AOO83661.1"/>
    <property type="molecule type" value="Genomic_DNA"/>
</dbReference>
<protein>
    <recommendedName>
        <fullName evidence="2">Flagellar hook-length control protein-like C-terminal domain-containing protein</fullName>
    </recommendedName>
</protein>
<dbReference type="STRING" id="1526658.BHK69_27310"/>
<evidence type="ECO:0000313" key="4">
    <source>
        <dbReference type="Proteomes" id="UP000094969"/>
    </source>
</evidence>
<dbReference type="Pfam" id="PF02120">
    <property type="entry name" value="Flg_hook"/>
    <property type="match status" value="1"/>
</dbReference>
<dbReference type="Proteomes" id="UP000094969">
    <property type="component" value="Chromosome"/>
</dbReference>